<dbReference type="InterPro" id="IPR008978">
    <property type="entry name" value="HSP20-like_chaperone"/>
</dbReference>
<comment type="caution">
    <text evidence="5">The sequence shown here is derived from an EMBL/GenBank/DDBJ whole genome shotgun (WGS) entry which is preliminary data.</text>
</comment>
<feature type="domain" description="SHSP" evidence="4">
    <location>
        <begin position="1"/>
        <end position="92"/>
    </location>
</feature>
<dbReference type="GO" id="GO:0051082">
    <property type="term" value="F:unfolded protein binding"/>
    <property type="evidence" value="ECO:0007669"/>
    <property type="project" value="TreeGrafter"/>
</dbReference>
<dbReference type="GO" id="GO:0005634">
    <property type="term" value="C:nucleus"/>
    <property type="evidence" value="ECO:0007669"/>
    <property type="project" value="TreeGrafter"/>
</dbReference>
<evidence type="ECO:0000256" key="3">
    <source>
        <dbReference type="SAM" id="MobiDB-lite"/>
    </source>
</evidence>
<keyword evidence="6" id="KW-1185">Reference proteome</keyword>
<dbReference type="CDD" id="cd06526">
    <property type="entry name" value="metazoan_ACD"/>
    <property type="match status" value="1"/>
</dbReference>
<dbReference type="EMBL" id="PZQS01000006">
    <property type="protein sequence ID" value="PVD28584.1"/>
    <property type="molecule type" value="Genomic_DNA"/>
</dbReference>
<feature type="region of interest" description="Disordered" evidence="3">
    <location>
        <begin position="253"/>
        <end position="276"/>
    </location>
</feature>
<dbReference type="GO" id="GO:0009408">
    <property type="term" value="P:response to heat"/>
    <property type="evidence" value="ECO:0007669"/>
    <property type="project" value="TreeGrafter"/>
</dbReference>
<protein>
    <recommendedName>
        <fullName evidence="4">SHSP domain-containing protein</fullName>
    </recommendedName>
</protein>
<dbReference type="AlphaFoldDB" id="A0A2T7P584"/>
<accession>A0A2T7P584</accession>
<dbReference type="InterPro" id="IPR002068">
    <property type="entry name" value="A-crystallin/Hsp20_dom"/>
</dbReference>
<feature type="compositionally biased region" description="Basic and acidic residues" evidence="3">
    <location>
        <begin position="253"/>
        <end position="266"/>
    </location>
</feature>
<dbReference type="InterPro" id="IPR001436">
    <property type="entry name" value="Alpha-crystallin/sHSP_animal"/>
</dbReference>
<feature type="domain" description="SHSP" evidence="4">
    <location>
        <begin position="357"/>
        <end position="455"/>
    </location>
</feature>
<dbReference type="Gene3D" id="2.60.40.790">
    <property type="match status" value="2"/>
</dbReference>
<proteinExistence type="inferred from homology"/>
<dbReference type="PROSITE" id="PS01031">
    <property type="entry name" value="SHSP"/>
    <property type="match status" value="2"/>
</dbReference>
<feature type="compositionally biased region" description="Low complexity" evidence="3">
    <location>
        <begin position="92"/>
        <end position="102"/>
    </location>
</feature>
<name>A0A2T7P584_POMCA</name>
<gene>
    <name evidence="5" type="ORF">C0Q70_11175</name>
</gene>
<dbReference type="PANTHER" id="PTHR45640">
    <property type="entry name" value="HEAT SHOCK PROTEIN HSP-12.2-RELATED"/>
    <property type="match status" value="1"/>
</dbReference>
<feature type="compositionally biased region" description="Basic and acidic residues" evidence="3">
    <location>
        <begin position="104"/>
        <end position="115"/>
    </location>
</feature>
<comment type="similarity">
    <text evidence="1 2">Belongs to the small heat shock protein (HSP20) family.</text>
</comment>
<dbReference type="Proteomes" id="UP000245119">
    <property type="component" value="Linkage Group LG6"/>
</dbReference>
<dbReference type="GO" id="GO:0042026">
    <property type="term" value="P:protein refolding"/>
    <property type="evidence" value="ECO:0007669"/>
    <property type="project" value="TreeGrafter"/>
</dbReference>
<dbReference type="PANTHER" id="PTHR45640:SF26">
    <property type="entry name" value="RE23625P"/>
    <property type="match status" value="1"/>
</dbReference>
<dbReference type="SUPFAM" id="SSF49764">
    <property type="entry name" value="HSP20-like chaperones"/>
    <property type="match status" value="1"/>
</dbReference>
<reference evidence="5 6" key="1">
    <citation type="submission" date="2018-04" db="EMBL/GenBank/DDBJ databases">
        <title>The genome of golden apple snail Pomacea canaliculata provides insight into stress tolerance and invasive adaptation.</title>
        <authorList>
            <person name="Liu C."/>
            <person name="Liu B."/>
            <person name="Ren Y."/>
            <person name="Zhang Y."/>
            <person name="Wang H."/>
            <person name="Li S."/>
            <person name="Jiang F."/>
            <person name="Yin L."/>
            <person name="Zhang G."/>
            <person name="Qian W."/>
            <person name="Fan W."/>
        </authorList>
    </citation>
    <scope>NUCLEOTIDE SEQUENCE [LARGE SCALE GENOMIC DNA]</scope>
    <source>
        <strain evidence="5">SZHN2017</strain>
        <tissue evidence="5">Muscle</tissue>
    </source>
</reference>
<evidence type="ECO:0000313" key="5">
    <source>
        <dbReference type="EMBL" id="PVD28584.1"/>
    </source>
</evidence>
<evidence type="ECO:0000256" key="1">
    <source>
        <dbReference type="PROSITE-ProRule" id="PRU00285"/>
    </source>
</evidence>
<evidence type="ECO:0000256" key="2">
    <source>
        <dbReference type="RuleBase" id="RU003616"/>
    </source>
</evidence>
<sequence length="455" mass="49491">MTTIELGAFAPHEVKVTVKDGMVHVAATHEETNGPGPCISKYVMHRTVAVPPYACEEKVACLMLPNGQLLMYAPPRRDAAPMADEPRTIAGEEASADACSADSENEHQAKEETDKNQVSAGGETMQEAQKVTDAIEEQKIDMSSDCNMEADASKDSSLEIEANDQVEKECCDHDTNESCDGVQSMDGHEHHDQEETCVLRFDGAVDVTCNSSHMDNKDDTSLDTHADCGMSNARGAYDELEETQTVNDDCKDDAREATHEQAERSLESTSQPCQDDTHMVVNEESQHTADDSEEMVLDDLRPTSGNCSTGSDANPYTTQEQKMTELTVAGNDLSRDVQPPATSCEWAATDPTRPIKRAQCGTGTCVAGPGHKDPFIASFPLGNFRPEDISVTVSGNMLVITAEFDNSCQDVTWRESITRKLELPPHLDLSSIKCHYHQDGQLTVTALSNAPSTDL</sequence>
<organism evidence="5 6">
    <name type="scientific">Pomacea canaliculata</name>
    <name type="common">Golden apple snail</name>
    <dbReference type="NCBI Taxonomy" id="400727"/>
    <lineage>
        <taxon>Eukaryota</taxon>
        <taxon>Metazoa</taxon>
        <taxon>Spiralia</taxon>
        <taxon>Lophotrochozoa</taxon>
        <taxon>Mollusca</taxon>
        <taxon>Gastropoda</taxon>
        <taxon>Caenogastropoda</taxon>
        <taxon>Architaenioglossa</taxon>
        <taxon>Ampullarioidea</taxon>
        <taxon>Ampullariidae</taxon>
        <taxon>Pomacea</taxon>
    </lineage>
</organism>
<dbReference type="GO" id="GO:0005737">
    <property type="term" value="C:cytoplasm"/>
    <property type="evidence" value="ECO:0007669"/>
    <property type="project" value="TreeGrafter"/>
</dbReference>
<feature type="region of interest" description="Disordered" evidence="3">
    <location>
        <begin position="92"/>
        <end position="124"/>
    </location>
</feature>
<dbReference type="Pfam" id="PF00011">
    <property type="entry name" value="HSP20"/>
    <property type="match status" value="2"/>
</dbReference>
<evidence type="ECO:0000313" key="6">
    <source>
        <dbReference type="Proteomes" id="UP000245119"/>
    </source>
</evidence>
<evidence type="ECO:0000259" key="4">
    <source>
        <dbReference type="PROSITE" id="PS01031"/>
    </source>
</evidence>